<keyword evidence="4" id="KW-1185">Reference proteome</keyword>
<gene>
    <name evidence="3" type="ORF">GGQ64_001264</name>
</gene>
<dbReference type="EMBL" id="JACIEE010000002">
    <property type="protein sequence ID" value="MBB3976077.1"/>
    <property type="molecule type" value="Genomic_DNA"/>
</dbReference>
<sequence length="136" mass="14896">MYKKIIVPVAMDQMERGEQILGRAVGLLSEGGEVVLVNVIEIATSYISIEFPAGMVEMEVKQAEERLARMRDRLGLKATIDIRYGASAREILAAAQEHGADLIVVASHRRGLANYLLGSTADRVVRHAPISVLVDR</sequence>
<reference evidence="3 4" key="1">
    <citation type="submission" date="2020-08" db="EMBL/GenBank/DDBJ databases">
        <title>Genomic Encyclopedia of Type Strains, Phase IV (KMG-IV): sequencing the most valuable type-strain genomes for metagenomic binning, comparative biology and taxonomic classification.</title>
        <authorList>
            <person name="Goeker M."/>
        </authorList>
    </citation>
    <scope>NUCLEOTIDE SEQUENCE [LARGE SCALE GENOMIC DNA]</scope>
    <source>
        <strain evidence="3 4">DSM 100211</strain>
    </source>
</reference>
<dbReference type="CDD" id="cd00293">
    <property type="entry name" value="USP-like"/>
    <property type="match status" value="1"/>
</dbReference>
<dbReference type="InterPro" id="IPR006016">
    <property type="entry name" value="UspA"/>
</dbReference>
<dbReference type="SUPFAM" id="SSF52402">
    <property type="entry name" value="Adenine nucleotide alpha hydrolases-like"/>
    <property type="match status" value="1"/>
</dbReference>
<dbReference type="PANTHER" id="PTHR46268:SF6">
    <property type="entry name" value="UNIVERSAL STRESS PROTEIN UP12"/>
    <property type="match status" value="1"/>
</dbReference>
<dbReference type="Gene3D" id="3.40.50.620">
    <property type="entry name" value="HUPs"/>
    <property type="match status" value="1"/>
</dbReference>
<dbReference type="InterPro" id="IPR014729">
    <property type="entry name" value="Rossmann-like_a/b/a_fold"/>
</dbReference>
<proteinExistence type="inferred from homology"/>
<dbReference type="PANTHER" id="PTHR46268">
    <property type="entry name" value="STRESS RESPONSE PROTEIN NHAX"/>
    <property type="match status" value="1"/>
</dbReference>
<evidence type="ECO:0000313" key="4">
    <source>
        <dbReference type="Proteomes" id="UP000574761"/>
    </source>
</evidence>
<organism evidence="3 4">
    <name type="scientific">Mycoplana azooxidifex</name>
    <dbReference type="NCBI Taxonomy" id="1636188"/>
    <lineage>
        <taxon>Bacteria</taxon>
        <taxon>Pseudomonadati</taxon>
        <taxon>Pseudomonadota</taxon>
        <taxon>Alphaproteobacteria</taxon>
        <taxon>Hyphomicrobiales</taxon>
        <taxon>Rhizobiaceae</taxon>
        <taxon>Mycoplana</taxon>
    </lineage>
</organism>
<comment type="caution">
    <text evidence="3">The sequence shown here is derived from an EMBL/GenBank/DDBJ whole genome shotgun (WGS) entry which is preliminary data.</text>
</comment>
<dbReference type="AlphaFoldDB" id="A0A7W6D8H5"/>
<feature type="domain" description="UspA" evidence="2">
    <location>
        <begin position="1"/>
        <end position="134"/>
    </location>
</feature>
<protein>
    <submittedName>
        <fullName evidence="3">Nucleotide-binding universal stress UspA family protein</fullName>
    </submittedName>
</protein>
<dbReference type="PRINTS" id="PR01438">
    <property type="entry name" value="UNVRSLSTRESS"/>
</dbReference>
<evidence type="ECO:0000259" key="2">
    <source>
        <dbReference type="Pfam" id="PF00582"/>
    </source>
</evidence>
<dbReference type="Proteomes" id="UP000574761">
    <property type="component" value="Unassembled WGS sequence"/>
</dbReference>
<accession>A0A7W6D8H5</accession>
<dbReference type="Pfam" id="PF00582">
    <property type="entry name" value="Usp"/>
    <property type="match status" value="1"/>
</dbReference>
<dbReference type="InterPro" id="IPR006015">
    <property type="entry name" value="Universal_stress_UspA"/>
</dbReference>
<dbReference type="RefSeq" id="WP_183800637.1">
    <property type="nucleotide sequence ID" value="NZ_JACIEE010000002.1"/>
</dbReference>
<comment type="similarity">
    <text evidence="1">Belongs to the universal stress protein A family.</text>
</comment>
<evidence type="ECO:0000256" key="1">
    <source>
        <dbReference type="ARBA" id="ARBA00008791"/>
    </source>
</evidence>
<evidence type="ECO:0000313" key="3">
    <source>
        <dbReference type="EMBL" id="MBB3976077.1"/>
    </source>
</evidence>
<name>A0A7W6D8H5_9HYPH</name>